<dbReference type="GeneID" id="37227133"/>
<organism evidence="2 3">
    <name type="scientific">Aspergillus ibericus CBS 121593</name>
    <dbReference type="NCBI Taxonomy" id="1448316"/>
    <lineage>
        <taxon>Eukaryota</taxon>
        <taxon>Fungi</taxon>
        <taxon>Dikarya</taxon>
        <taxon>Ascomycota</taxon>
        <taxon>Pezizomycotina</taxon>
        <taxon>Eurotiomycetes</taxon>
        <taxon>Eurotiomycetidae</taxon>
        <taxon>Eurotiales</taxon>
        <taxon>Aspergillaceae</taxon>
        <taxon>Aspergillus</taxon>
        <taxon>Aspergillus subgen. Circumdati</taxon>
    </lineage>
</organism>
<dbReference type="OrthoDB" id="10027013at2759"/>
<reference evidence="2 3" key="1">
    <citation type="submission" date="2018-02" db="EMBL/GenBank/DDBJ databases">
        <title>The genomes of Aspergillus section Nigri reveals drivers in fungal speciation.</title>
        <authorList>
            <consortium name="DOE Joint Genome Institute"/>
            <person name="Vesth T.C."/>
            <person name="Nybo J."/>
            <person name="Theobald S."/>
            <person name="Brandl J."/>
            <person name="Frisvad J.C."/>
            <person name="Nielsen K.F."/>
            <person name="Lyhne E.K."/>
            <person name="Kogle M.E."/>
            <person name="Kuo A."/>
            <person name="Riley R."/>
            <person name="Clum A."/>
            <person name="Nolan M."/>
            <person name="Lipzen A."/>
            <person name="Salamov A."/>
            <person name="Henrissat B."/>
            <person name="Wiebenga A."/>
            <person name="De vries R.P."/>
            <person name="Grigoriev I.V."/>
            <person name="Mortensen U.H."/>
            <person name="Andersen M.R."/>
            <person name="Baker S.E."/>
        </authorList>
    </citation>
    <scope>NUCLEOTIDE SEQUENCE [LARGE SCALE GENOMIC DNA]</scope>
    <source>
        <strain evidence="2 3">CBS 121593</strain>
    </source>
</reference>
<dbReference type="SUPFAM" id="SSF53335">
    <property type="entry name" value="S-adenosyl-L-methionine-dependent methyltransferases"/>
    <property type="match status" value="1"/>
</dbReference>
<name>A0A395GRG5_9EURO</name>
<dbReference type="VEuPathDB" id="FungiDB:BO80DRAFT_458268"/>
<dbReference type="Proteomes" id="UP000249402">
    <property type="component" value="Unassembled WGS sequence"/>
</dbReference>
<dbReference type="RefSeq" id="XP_025571625.1">
    <property type="nucleotide sequence ID" value="XM_025722268.1"/>
</dbReference>
<dbReference type="PANTHER" id="PTHR44942">
    <property type="entry name" value="METHYLTRANSF_11 DOMAIN-CONTAINING PROTEIN"/>
    <property type="match status" value="1"/>
</dbReference>
<gene>
    <name evidence="2" type="ORF">BO80DRAFT_458268</name>
</gene>
<dbReference type="AlphaFoldDB" id="A0A395GRG5"/>
<dbReference type="InterPro" id="IPR051052">
    <property type="entry name" value="Diverse_substrate_MTase"/>
</dbReference>
<dbReference type="InterPro" id="IPR029063">
    <property type="entry name" value="SAM-dependent_MTases_sf"/>
</dbReference>
<sequence>MRNLTELRMSDPTFRNHSSEQAKKYTEARGSYKSKLIELVLRHHGGTGGKFDTLLDVGCGPGNATRDLALSFNGSDDPDCPGPRRSDHDQAAGLNHVTSAENCVSVPSPRMASTWQQAPSNSHDRRRCLIRVSGPLALMLEFWAEAAKVVKPGGTVALWTSASFFCHSATPNAEEVQKALFRLELDALGLYELPPNRLSRDMYDNLLMPWDVEPAVSCFPQGDFVRHEWDRDGVLTNGGDCFFGEGDYTLREPEEGFDTASMMT</sequence>
<dbReference type="Gene3D" id="3.40.50.150">
    <property type="entry name" value="Vaccinia Virus protein VP39"/>
    <property type="match status" value="2"/>
</dbReference>
<keyword evidence="3" id="KW-1185">Reference proteome</keyword>
<feature type="region of interest" description="Disordered" evidence="1">
    <location>
        <begin position="1"/>
        <end position="20"/>
    </location>
</feature>
<protein>
    <recommendedName>
        <fullName evidence="4">S-adenosyl-L-methionine-dependent methyltransferase</fullName>
    </recommendedName>
</protein>
<evidence type="ECO:0000256" key="1">
    <source>
        <dbReference type="SAM" id="MobiDB-lite"/>
    </source>
</evidence>
<dbReference type="EMBL" id="KZ824464">
    <property type="protein sequence ID" value="RAK97297.1"/>
    <property type="molecule type" value="Genomic_DNA"/>
</dbReference>
<dbReference type="STRING" id="1448316.A0A395GRG5"/>
<dbReference type="PANTHER" id="PTHR44942:SF10">
    <property type="entry name" value="METHYLTRANSFERASE TYPE 11 DOMAIN-CONTAINING PROTEIN"/>
    <property type="match status" value="1"/>
</dbReference>
<evidence type="ECO:0000313" key="3">
    <source>
        <dbReference type="Proteomes" id="UP000249402"/>
    </source>
</evidence>
<accession>A0A395GRG5</accession>
<evidence type="ECO:0000313" key="2">
    <source>
        <dbReference type="EMBL" id="RAK97297.1"/>
    </source>
</evidence>
<proteinExistence type="predicted"/>
<evidence type="ECO:0008006" key="4">
    <source>
        <dbReference type="Google" id="ProtNLM"/>
    </source>
</evidence>